<keyword evidence="4" id="KW-1185">Reference proteome</keyword>
<dbReference type="InterPro" id="IPR051927">
    <property type="entry name" value="Zn_Chap_cDPG_Synth"/>
</dbReference>
<dbReference type="PANTHER" id="PTHR43603">
    <property type="entry name" value="COBW DOMAIN-CONTAINING PROTEIN DDB_G0274527"/>
    <property type="match status" value="1"/>
</dbReference>
<dbReference type="Proteomes" id="UP000184330">
    <property type="component" value="Unassembled WGS sequence"/>
</dbReference>
<reference evidence="3 4" key="1">
    <citation type="submission" date="2016-03" db="EMBL/GenBank/DDBJ databases">
        <authorList>
            <person name="Ploux O."/>
        </authorList>
    </citation>
    <scope>NUCLEOTIDE SEQUENCE [LARGE SCALE GENOMIC DNA]</scope>
    <source>
        <strain evidence="3 4">UAMH 11012</strain>
    </source>
</reference>
<name>A0A1L7X809_9HELO</name>
<organism evidence="3 4">
    <name type="scientific">Phialocephala subalpina</name>
    <dbReference type="NCBI Taxonomy" id="576137"/>
    <lineage>
        <taxon>Eukaryota</taxon>
        <taxon>Fungi</taxon>
        <taxon>Dikarya</taxon>
        <taxon>Ascomycota</taxon>
        <taxon>Pezizomycotina</taxon>
        <taxon>Leotiomycetes</taxon>
        <taxon>Helotiales</taxon>
        <taxon>Mollisiaceae</taxon>
        <taxon>Phialocephala</taxon>
        <taxon>Phialocephala fortinii species complex</taxon>
    </lineage>
</organism>
<feature type="region of interest" description="Disordered" evidence="1">
    <location>
        <begin position="189"/>
        <end position="234"/>
    </location>
</feature>
<dbReference type="STRING" id="576137.A0A1L7X809"/>
<evidence type="ECO:0000256" key="1">
    <source>
        <dbReference type="SAM" id="MobiDB-lite"/>
    </source>
</evidence>
<dbReference type="SUPFAM" id="SSF52540">
    <property type="entry name" value="P-loop containing nucleoside triphosphate hydrolases"/>
    <property type="match status" value="1"/>
</dbReference>
<evidence type="ECO:0000259" key="2">
    <source>
        <dbReference type="Pfam" id="PF02492"/>
    </source>
</evidence>
<proteinExistence type="predicted"/>
<feature type="compositionally biased region" description="Basic and acidic residues" evidence="1">
    <location>
        <begin position="218"/>
        <end position="229"/>
    </location>
</feature>
<gene>
    <name evidence="3" type="ORF">PAC_11055</name>
</gene>
<dbReference type="OrthoDB" id="272672at2759"/>
<feature type="domain" description="CobW/HypB/UreG nucleotide-binding" evidence="2">
    <location>
        <begin position="2"/>
        <end position="112"/>
    </location>
</feature>
<evidence type="ECO:0000313" key="3">
    <source>
        <dbReference type="EMBL" id="CZR61159.1"/>
    </source>
</evidence>
<feature type="compositionally biased region" description="Acidic residues" evidence="1">
    <location>
        <begin position="189"/>
        <end position="217"/>
    </location>
</feature>
<dbReference type="Gene3D" id="3.40.50.300">
    <property type="entry name" value="P-loop containing nucleotide triphosphate hydrolases"/>
    <property type="match status" value="1"/>
</dbReference>
<dbReference type="Pfam" id="PF02492">
    <property type="entry name" value="cobW"/>
    <property type="match status" value="1"/>
</dbReference>
<dbReference type="PANTHER" id="PTHR43603:SF1">
    <property type="entry name" value="ZINC-REGULATED GTPASE METALLOPROTEIN ACTIVATOR 1"/>
    <property type="match status" value="1"/>
</dbReference>
<dbReference type="EMBL" id="FJOG01000017">
    <property type="protein sequence ID" value="CZR61159.1"/>
    <property type="molecule type" value="Genomic_DNA"/>
</dbReference>
<protein>
    <recommendedName>
        <fullName evidence="2">CobW/HypB/UreG nucleotide-binding domain-containing protein</fullName>
    </recommendedName>
</protein>
<dbReference type="AlphaFoldDB" id="A0A1L7X809"/>
<evidence type="ECO:0000313" key="4">
    <source>
        <dbReference type="Proteomes" id="UP000184330"/>
    </source>
</evidence>
<dbReference type="InterPro" id="IPR027417">
    <property type="entry name" value="P-loop_NTPase"/>
</dbReference>
<dbReference type="InterPro" id="IPR003495">
    <property type="entry name" value="CobW/HypB/UreG_nucleotide-bd"/>
</dbReference>
<accession>A0A1L7X809</accession>
<sequence length="342" mass="38780">MQYILIESTGITKPMQVTKTFTNEFSRMMIEQEMGMVDSENQILKDIAEMGEFLLDRYGKENIIPEDERTITDLTVEQLEFADVIMVNKIDMVDAATKTRVLRLVKKLNPVTGVIEAKYSAIDVKEIINTVMFSFEKAATGAGWLRSLHEHGISSFIYRARRPFHPNGLRDLIYDKFIVMQNANQVVEGDEEFGDKDVETDEDNGKEEGSDTEMGDVIEEKEHPKEMDSKSQGSGMLTLSGGGSWFCIVPRAPKRKTGRKTKTSSLPSTLIFWLLGVTEDENSFSSGEKVNQAAVSKVLDECLLTDGEMKRWEKAMGNEKYSAEEKEDKLNMMFKGECWIRD</sequence>